<dbReference type="EMBL" id="UINC01011702">
    <property type="protein sequence ID" value="SVA51483.1"/>
    <property type="molecule type" value="Genomic_DNA"/>
</dbReference>
<gene>
    <name evidence="2" type="ORF">METZ01_LOCUS104337</name>
</gene>
<feature type="region of interest" description="Disordered" evidence="1">
    <location>
        <begin position="1"/>
        <end position="22"/>
    </location>
</feature>
<feature type="region of interest" description="Disordered" evidence="1">
    <location>
        <begin position="754"/>
        <end position="786"/>
    </location>
</feature>
<organism evidence="2">
    <name type="scientific">marine metagenome</name>
    <dbReference type="NCBI Taxonomy" id="408172"/>
    <lineage>
        <taxon>unclassified sequences</taxon>
        <taxon>metagenomes</taxon>
        <taxon>ecological metagenomes</taxon>
    </lineage>
</organism>
<feature type="non-terminal residue" evidence="2">
    <location>
        <position position="1063"/>
    </location>
</feature>
<dbReference type="AlphaFoldDB" id="A0A381WHT7"/>
<feature type="region of interest" description="Disordered" evidence="1">
    <location>
        <begin position="663"/>
        <end position="686"/>
    </location>
</feature>
<proteinExistence type="predicted"/>
<name>A0A381WHT7_9ZZZZ</name>
<protein>
    <submittedName>
        <fullName evidence="2">Uncharacterized protein</fullName>
    </submittedName>
</protein>
<evidence type="ECO:0000256" key="1">
    <source>
        <dbReference type="SAM" id="MobiDB-lite"/>
    </source>
</evidence>
<accession>A0A381WHT7</accession>
<evidence type="ECO:0000313" key="2">
    <source>
        <dbReference type="EMBL" id="SVA51483.1"/>
    </source>
</evidence>
<sequence length="1063" mass="116408">MLGDSMMASGEQCATSEEVSRGPIPPWLVQHMTLQSLDPTNIESGGPGRILVVYPTEESRKQTLSMIDAEGAIDRTLHHTIDSLKPSLAADLRLPRLLSKEGAFDLVLHEACRKEAARLAFPMINPLPDMNWGRGKTAALVGLHSLLSSESAAESWDGPGIASFRTILRRLEKKLRGTHPDMVASRIIEGLNGGSEPFTIADVDGIIMLDHPPGIPRAHAEIMLALSKHRPVHQLTHPGNFRLGHHGHLLVDEHPITTSSELPSWVPSHEPDSSVQTGSVRRLLLQREDHSFDAAVGLARERLESSEQDRVIIVDPALESNRPRWERALRDLGIPLSPSQAPVTSHSLGHWLASLANLPHGPDAFSLGGLRSLCLQSSIRVFDEPEQHPSEAGVRPHADSDLLTELARGEHVLGGPGALSRWLQTMARAPLAELDGIRKESTQWWLLCVANSLRPLLRGEDRVALDGEHARVGCYTGEALPLGKPASTGDEWLLATLGLIDLESAMEACDGEGVSPAAVVQAILRDHRTLRAMQDSIEQKPPQMGPKWVDELTSMIQSSSVRQGGSSATSRVRVLSPRDALGCTADLVVLANLSSASWNLRVPKVAFLGDEERHSMDLLRPDGPVRDARHHLEHLLAAGSEVIMLDPSLDDASPAAAPIREWTSVNDSNDEVESLPARPVSPRDFRQSDGNLLRKMRAPSHLPINPSAISISMDLQLQRDRDRRQPSQSGADGYLPADAVPHLFSFERTNLARKAPKGINPPRAHSRWPVIGGHTPAGKRTPTIDPRPFSPAASGSVVSDARHGHSLGAEQEVEIWSASRLHDWLKCPRMGWLSKGLKAEQEELQAEDLDPRTHGDLLHLVHHDMLCEILGFAIGEEREFEGNGAIRSVAQSGTNESEVMQMALEALDSRAPWLDRTDAVSTHRLRVLTGMDRDDWNSWLADPRPVPPAGRVGTIVRAESKLGDAAPVSLEWSMTNHDEDGVEISLPKEMAGGEELPPIRVRGYIDRVDLLPFDEDGNVWIDTEGDESIAPIRVHNSGWKPRRLVAIRDLKTSDSRAAKDRHS</sequence>
<reference evidence="2" key="1">
    <citation type="submission" date="2018-05" db="EMBL/GenBank/DDBJ databases">
        <authorList>
            <person name="Lanie J.A."/>
            <person name="Ng W.-L."/>
            <person name="Kazmierczak K.M."/>
            <person name="Andrzejewski T.M."/>
            <person name="Davidsen T.M."/>
            <person name="Wayne K.J."/>
            <person name="Tettelin H."/>
            <person name="Glass J.I."/>
            <person name="Rusch D."/>
            <person name="Podicherti R."/>
            <person name="Tsui H.-C.T."/>
            <person name="Winkler M.E."/>
        </authorList>
    </citation>
    <scope>NUCLEOTIDE SEQUENCE</scope>
</reference>